<accession>A0ABT1UDK5</accession>
<protein>
    <submittedName>
        <fullName evidence="2">Circularly permuted type 2 ATP-grasp protein</fullName>
    </submittedName>
</protein>
<comment type="caution">
    <text evidence="2">The sequence shown here is derived from an EMBL/GenBank/DDBJ whole genome shotgun (WGS) entry which is preliminary data.</text>
</comment>
<proteinExistence type="predicted"/>
<gene>
    <name evidence="2" type="ORF">NP603_04185</name>
</gene>
<dbReference type="EMBL" id="JANIBM010000003">
    <property type="protein sequence ID" value="MCQ8180298.1"/>
    <property type="molecule type" value="Genomic_DNA"/>
</dbReference>
<reference evidence="2 3" key="1">
    <citation type="submission" date="2022-07" db="EMBL/GenBank/DDBJ databases">
        <title>Methylomonas rivi sp. nov., Methylomonas rosea sp. nov., Methylomonas aureus sp. nov. and Methylomonas subterranea sp. nov., four novel methanotrophs isolated from a freshwater creek and the deep terrestrial subsurface.</title>
        <authorList>
            <person name="Abin C."/>
            <person name="Sankaranarayanan K."/>
            <person name="Garner C."/>
            <person name="Sindelar R."/>
            <person name="Kotary K."/>
            <person name="Garner R."/>
            <person name="Barclay S."/>
            <person name="Lawson P."/>
            <person name="Krumholz L."/>
        </authorList>
    </citation>
    <scope>NUCLEOTIDE SEQUENCE [LARGE SCALE GENOMIC DNA]</scope>
    <source>
        <strain evidence="2 3">SURF-1</strain>
    </source>
</reference>
<dbReference type="InterPro" id="IPR016450">
    <property type="entry name" value="UCP005522"/>
</dbReference>
<dbReference type="Gene3D" id="3.30.1490.270">
    <property type="match status" value="1"/>
</dbReference>
<evidence type="ECO:0000259" key="1">
    <source>
        <dbReference type="Pfam" id="PF14403"/>
    </source>
</evidence>
<dbReference type="RefSeq" id="WP_256609673.1">
    <property type="nucleotide sequence ID" value="NZ_JANIBM010000003.1"/>
</dbReference>
<name>A0ABT1UDK5_9GAMM</name>
<evidence type="ECO:0000313" key="2">
    <source>
        <dbReference type="EMBL" id="MCQ8180298.1"/>
    </source>
</evidence>
<keyword evidence="3" id="KW-1185">Reference proteome</keyword>
<organism evidence="2 3">
    <name type="scientific">Methylomonas aurea</name>
    <dbReference type="NCBI Taxonomy" id="2952224"/>
    <lineage>
        <taxon>Bacteria</taxon>
        <taxon>Pseudomonadati</taxon>
        <taxon>Pseudomonadota</taxon>
        <taxon>Gammaproteobacteria</taxon>
        <taxon>Methylococcales</taxon>
        <taxon>Methylococcaceae</taxon>
        <taxon>Methylomonas</taxon>
    </lineage>
</organism>
<dbReference type="Gene3D" id="3.40.50.11290">
    <property type="match status" value="1"/>
</dbReference>
<dbReference type="PANTHER" id="PTHR34595">
    <property type="entry name" value="BLR5612 PROTEIN"/>
    <property type="match status" value="1"/>
</dbReference>
<dbReference type="SUPFAM" id="SSF56059">
    <property type="entry name" value="Glutathione synthetase ATP-binding domain-like"/>
    <property type="match status" value="1"/>
</dbReference>
<dbReference type="Pfam" id="PF14403">
    <property type="entry name" value="CP_ATPgrasp_2"/>
    <property type="match status" value="1"/>
</dbReference>
<sequence>MNTQNIFDEMRAGDGQVRLLYQPFSEWLKGVDHAQLMQKSREAEMLFRRVGITFNVYGEEAGAERLIPFDVIPRILAANEWRQLSAGVIQRVAALNAFLNDLYHDQEIIKAGIVPASILENEMYRPEMQGVDVPGGIYAHIAGIDIVRTAENQFYVLEDNLRTPSGVSYMLENRKMMMRLFPELFRRYAVAPVEHYPQVLLNNLRAVAQPGVHDPVVVLLTPGAYNSAYFEHAFLAQQMGIELVEGQDLFCRDNAVFMRTTEGPKRVDVIYRRIDDDFLDPLAFREDSMLGVPGLVSVYRNGGVTLANAIGAGVADDKSTYTYVPEMVRFYLGEEPILSNVPTYKLENPDDLKYVLEHLAELVVKEVQGSGGYGMLVGPTASKQQIEDFRARILAEPDNYIAQPTLALSTCPTLVEQGVAPRHVDLRPFVLSGKTVTLVPGGLCRVAMREGSLVVNSSQGGGTKDTWVLNGDKPC</sequence>
<dbReference type="InterPro" id="IPR051680">
    <property type="entry name" value="ATP-dep_Glu-Cys_Ligase-2"/>
</dbReference>
<dbReference type="PIRSF" id="PIRSF005522">
    <property type="entry name" value="UCP005522"/>
    <property type="match status" value="1"/>
</dbReference>
<feature type="domain" description="Circularly permuted ATP-grasp type 2" evidence="1">
    <location>
        <begin position="73"/>
        <end position="447"/>
    </location>
</feature>
<dbReference type="Proteomes" id="UP001524569">
    <property type="component" value="Unassembled WGS sequence"/>
</dbReference>
<evidence type="ECO:0000313" key="3">
    <source>
        <dbReference type="Proteomes" id="UP001524569"/>
    </source>
</evidence>
<dbReference type="PANTHER" id="PTHR34595:SF7">
    <property type="entry name" value="SLL1039 PROTEIN"/>
    <property type="match status" value="1"/>
</dbReference>
<dbReference type="InterPro" id="IPR025841">
    <property type="entry name" value="CP_ATPgrasp_2"/>
</dbReference>